<dbReference type="PANTHER" id="PTHR30383">
    <property type="entry name" value="THIOESTERASE 1/PROTEASE 1/LYSOPHOSPHOLIPASE L1"/>
    <property type="match status" value="1"/>
</dbReference>
<reference evidence="2 3" key="1">
    <citation type="submission" date="2021-03" db="EMBL/GenBank/DDBJ databases">
        <title>Genomic Encyclopedia of Type Strains, Phase IV (KMG-IV): sequencing the most valuable type-strain genomes for metagenomic binning, comparative biology and taxonomic classification.</title>
        <authorList>
            <person name="Goeker M."/>
        </authorList>
    </citation>
    <scope>NUCLEOTIDE SEQUENCE [LARGE SCALE GENOMIC DNA]</scope>
    <source>
        <strain evidence="2 3">DSM 27138</strain>
    </source>
</reference>
<dbReference type="SUPFAM" id="SSF52266">
    <property type="entry name" value="SGNH hydrolase"/>
    <property type="match status" value="1"/>
</dbReference>
<dbReference type="InterPro" id="IPR051532">
    <property type="entry name" value="Ester_Hydrolysis_Enzymes"/>
</dbReference>
<proteinExistence type="predicted"/>
<evidence type="ECO:0000313" key="3">
    <source>
        <dbReference type="Proteomes" id="UP001519289"/>
    </source>
</evidence>
<dbReference type="CDD" id="cd01822">
    <property type="entry name" value="Lysophospholipase_L1_like"/>
    <property type="match status" value="1"/>
</dbReference>
<comment type="caution">
    <text evidence="2">The sequence shown here is derived from an EMBL/GenBank/DDBJ whole genome shotgun (WGS) entry which is preliminary data.</text>
</comment>
<dbReference type="EC" id="3.1.2.-" evidence="2"/>
<dbReference type="PANTHER" id="PTHR30383:SF24">
    <property type="entry name" value="THIOESTERASE 1_PROTEASE 1_LYSOPHOSPHOLIPASE L1"/>
    <property type="match status" value="1"/>
</dbReference>
<dbReference type="GO" id="GO:0004622">
    <property type="term" value="F:phosphatidylcholine lysophospholipase activity"/>
    <property type="evidence" value="ECO:0007669"/>
    <property type="project" value="UniProtKB-EC"/>
</dbReference>
<feature type="domain" description="SGNH hydrolase-type esterase" evidence="1">
    <location>
        <begin position="79"/>
        <end position="240"/>
    </location>
</feature>
<keyword evidence="3" id="KW-1185">Reference proteome</keyword>
<protein>
    <submittedName>
        <fullName evidence="2">Acyl-CoA thioesterase-1</fullName>
        <ecNumber evidence="2">3.1.1.5</ecNumber>
        <ecNumber evidence="2">3.1.2.-</ecNumber>
    </submittedName>
</protein>
<dbReference type="Proteomes" id="UP001519289">
    <property type="component" value="Unassembled WGS sequence"/>
</dbReference>
<dbReference type="Gene3D" id="3.40.50.1110">
    <property type="entry name" value="SGNH hydrolase"/>
    <property type="match status" value="1"/>
</dbReference>
<dbReference type="EC" id="3.1.1.5" evidence="2"/>
<dbReference type="PROSITE" id="PS01098">
    <property type="entry name" value="LIPASE_GDSL_SER"/>
    <property type="match status" value="1"/>
</dbReference>
<dbReference type="InterPro" id="IPR013830">
    <property type="entry name" value="SGNH_hydro"/>
</dbReference>
<organism evidence="2 3">
    <name type="scientific">Symbiobacterium terraclitae</name>
    <dbReference type="NCBI Taxonomy" id="557451"/>
    <lineage>
        <taxon>Bacteria</taxon>
        <taxon>Bacillati</taxon>
        <taxon>Bacillota</taxon>
        <taxon>Clostridia</taxon>
        <taxon>Eubacteriales</taxon>
        <taxon>Symbiobacteriaceae</taxon>
        <taxon>Symbiobacterium</taxon>
    </lineage>
</organism>
<dbReference type="EMBL" id="JAGGLG010000021">
    <property type="protein sequence ID" value="MBP2019014.1"/>
    <property type="molecule type" value="Genomic_DNA"/>
</dbReference>
<evidence type="ECO:0000259" key="1">
    <source>
        <dbReference type="Pfam" id="PF13472"/>
    </source>
</evidence>
<dbReference type="InterPro" id="IPR008265">
    <property type="entry name" value="Lipase_GDSL_AS"/>
</dbReference>
<evidence type="ECO:0000313" key="2">
    <source>
        <dbReference type="EMBL" id="MBP2019014.1"/>
    </source>
</evidence>
<dbReference type="Pfam" id="PF13472">
    <property type="entry name" value="Lipase_GDSL_2"/>
    <property type="match status" value="1"/>
</dbReference>
<dbReference type="RefSeq" id="WP_342589478.1">
    <property type="nucleotide sequence ID" value="NZ_JAGGLG010000021.1"/>
</dbReference>
<keyword evidence="2" id="KW-0378">Hydrolase</keyword>
<accession>A0ABS4JU00</accession>
<gene>
    <name evidence="2" type="ORF">J2Z79_002430</name>
</gene>
<sequence length="255" mass="26964">MRRSWPAVLLAALVLALTLPSLRRPAPELQQLTALTGPGAEQAADHASYLAVERAAGQASAVRTPDPGVDRTGWPVIVAFGDSLTAGHGVEPDRNYPSQLQALLDELGYRYRVVNAGVSGEMTAGGLSRVGTVLEHGPEIVILELGANDGMQAVPPDEVRANLAAIVEQLQAAGATVVLAGMRAPPNYGSEYEAAFARIYPDLAEAYGLPLIPFFLEGVAGSPYLNQRDGIHPTAEGYAIVVINVLETLEPLLRR</sequence>
<name>A0ABS4JU00_9FIRM</name>
<dbReference type="InterPro" id="IPR036514">
    <property type="entry name" value="SGNH_hydro_sf"/>
</dbReference>